<reference evidence="2" key="1">
    <citation type="submission" date="2016-11" db="UniProtKB">
        <authorList>
            <consortium name="WormBaseParasite"/>
        </authorList>
    </citation>
    <scope>IDENTIFICATION</scope>
</reference>
<sequence>MSPTPHCSHKQRSNIKRVHFHLLSTNSLNHLLRDCCCSKGSPLPLQRIVQLLSIGAFELRKGISDRFEANGIEEKENQQQKYLNKLIRNERLLIEVFTDQLENLCLQLSNFSLPQVCKPRVVFLSSNKKLNTRIDRIVYQARSEVTARVDIAGSLLCSILVVAGFVREELWGGERHYFFDFAGSGRGLLIETE</sequence>
<dbReference type="AlphaFoldDB" id="A0A1I8BSP5"/>
<organism evidence="1 2">
    <name type="scientific">Meloidogyne hapla</name>
    <name type="common">Root-knot nematode worm</name>
    <dbReference type="NCBI Taxonomy" id="6305"/>
    <lineage>
        <taxon>Eukaryota</taxon>
        <taxon>Metazoa</taxon>
        <taxon>Ecdysozoa</taxon>
        <taxon>Nematoda</taxon>
        <taxon>Chromadorea</taxon>
        <taxon>Rhabditida</taxon>
        <taxon>Tylenchina</taxon>
        <taxon>Tylenchomorpha</taxon>
        <taxon>Tylenchoidea</taxon>
        <taxon>Meloidogynidae</taxon>
        <taxon>Meloidogyninae</taxon>
        <taxon>Meloidogyne</taxon>
    </lineage>
</organism>
<accession>A0A1I8BSP5</accession>
<keyword evidence="1" id="KW-1185">Reference proteome</keyword>
<proteinExistence type="predicted"/>
<dbReference type="WBParaSite" id="MhA1_Contig53.frz3.gene22">
    <property type="protein sequence ID" value="MhA1_Contig53.frz3.gene22"/>
    <property type="gene ID" value="MhA1_Contig53.frz3.gene22"/>
</dbReference>
<protein>
    <submittedName>
        <fullName evidence="2">Uncharacterized protein</fullName>
    </submittedName>
</protein>
<evidence type="ECO:0000313" key="1">
    <source>
        <dbReference type="Proteomes" id="UP000095281"/>
    </source>
</evidence>
<evidence type="ECO:0000313" key="2">
    <source>
        <dbReference type="WBParaSite" id="MhA1_Contig53.frz3.gene22"/>
    </source>
</evidence>
<name>A0A1I8BSP5_MELHA</name>
<dbReference type="Proteomes" id="UP000095281">
    <property type="component" value="Unplaced"/>
</dbReference>